<accession>A0A173DZV7</accession>
<evidence type="ECO:0000313" key="2">
    <source>
        <dbReference type="EMBL" id="ANG66441.1"/>
    </source>
</evidence>
<evidence type="ECO:0000313" key="3">
    <source>
        <dbReference type="Proteomes" id="UP000019147"/>
    </source>
</evidence>
<proteinExistence type="predicted"/>
<sequence length="411" mass="43557">MKQSLKSINSQNSATTIPNDQLTVSCNETEVGIHKPWDVGNATIKNIARPITTPPDALPSGCIALKSDLDNYLNKGNITTSGTYLRTRGGLMVGGINMNNHVISGLPASYKNIQVNLQDIVSVGMVQEDIGVIADNVTTLVEHMDKMTDPSSGLDQLSKDLGSPNKSGDLQKPNEAKWLVIAQGNTMQGTLNFKQLEEDGLSNKAPTITGLCITSSSGSGSGTSTKTQALGAISNGTDASSLTRIVTVDDFTKTLSSLTPSTGTGTGTTTSTYPEWTGMDMPFICLNYPSSTSSNNTHTASKSADKFMTYQDESSLKLLRRGVYFVSFCYDFSSTSSSPATDVSCTLSLTPDGGTKTEVYTCSGKSDANLVGQYYVFVAGDTPSVSTTLSIEVTPTPASKKMWGVSFRACY</sequence>
<organism evidence="2 3">
    <name type="scientific">Chlamydia gallinacea 08-1274/3</name>
    <dbReference type="NCBI Taxonomy" id="1143323"/>
    <lineage>
        <taxon>Bacteria</taxon>
        <taxon>Pseudomonadati</taxon>
        <taxon>Chlamydiota</taxon>
        <taxon>Chlamydiia</taxon>
        <taxon>Chlamydiales</taxon>
        <taxon>Chlamydiaceae</taxon>
        <taxon>Chlamydia/Chlamydophila group</taxon>
        <taxon>Chlamydia</taxon>
    </lineage>
</organism>
<keyword evidence="2" id="KW-0378">Hydrolase</keyword>
<dbReference type="RefSeq" id="WP_021828259.1">
    <property type="nucleotide sequence ID" value="NZ_CP015840.1"/>
</dbReference>
<feature type="region of interest" description="Disordered" evidence="1">
    <location>
        <begin position="147"/>
        <end position="171"/>
    </location>
</feature>
<gene>
    <name evidence="2" type="ORF">M787_003845</name>
</gene>
<name>A0A173DZV7_9CHLA</name>
<dbReference type="AlphaFoldDB" id="A0A173DZV7"/>
<dbReference type="Proteomes" id="UP000019147">
    <property type="component" value="Chromosome"/>
</dbReference>
<dbReference type="EMBL" id="CP015840">
    <property type="protein sequence ID" value="ANG66441.1"/>
    <property type="molecule type" value="Genomic_DNA"/>
</dbReference>
<dbReference type="GeneID" id="81478438"/>
<dbReference type="GO" id="GO:0016787">
    <property type="term" value="F:hydrolase activity"/>
    <property type="evidence" value="ECO:0007669"/>
    <property type="project" value="UniProtKB-KW"/>
</dbReference>
<dbReference type="KEGG" id="cgz:M787_003845"/>
<reference evidence="2 3" key="1">
    <citation type="journal article" date="2014" name="Syst. Appl. Microbiol.">
        <title>Evidence for the existence of two new members of the family Chlamydiaceae and proposal of Chlamydia avium sp. nov. and Chlamydia gallinacea sp. nov.</title>
        <authorList>
            <person name="Sachse K."/>
            <person name="Laroucau K."/>
            <person name="Riege K."/>
            <person name="Wehner S."/>
            <person name="Dilcher M."/>
            <person name="Creasy H.H."/>
            <person name="Weidmann M."/>
            <person name="Myers G."/>
            <person name="Vorimore F."/>
            <person name="Vicari N."/>
            <person name="Magnino S."/>
            <person name="Liebler-Tenorio E."/>
            <person name="Ruettger A."/>
            <person name="Bavoil P.M."/>
            <person name="Hufert F.T."/>
            <person name="Rossello-Mora R."/>
            <person name="Marz M."/>
        </authorList>
    </citation>
    <scope>NUCLEOTIDE SEQUENCE [LARGE SCALE GENOMIC DNA]</scope>
    <source>
        <strain evidence="2 3">08-1274/3</strain>
    </source>
</reference>
<evidence type="ECO:0000256" key="1">
    <source>
        <dbReference type="SAM" id="MobiDB-lite"/>
    </source>
</evidence>
<protein>
    <submittedName>
        <fullName evidence="2">Cell wall hydrolase</fullName>
    </submittedName>
</protein>